<keyword evidence="2 6" id="KW-0378">Hydrolase</keyword>
<comment type="function">
    <text evidence="6">Catalyzes the reversible cleavage of pseudouridine 5'-phosphate (PsiMP) to ribose 5-phosphate and uracil. Functions biologically in the cleavage direction, as part of a pseudouridine degradation pathway.</text>
</comment>
<evidence type="ECO:0000256" key="4">
    <source>
        <dbReference type="ARBA" id="ARBA00023239"/>
    </source>
</evidence>
<dbReference type="PANTHER" id="PTHR42909:SF1">
    <property type="entry name" value="CARBOHYDRATE KINASE PFKB DOMAIN-CONTAINING PROTEIN"/>
    <property type="match status" value="1"/>
</dbReference>
<dbReference type="HAMAP" id="MF_01876">
    <property type="entry name" value="PsiMP_glycosidase"/>
    <property type="match status" value="1"/>
</dbReference>
<dbReference type="InterPro" id="IPR022830">
    <property type="entry name" value="Indigdn_synthA-like"/>
</dbReference>
<evidence type="ECO:0000256" key="1">
    <source>
        <dbReference type="ARBA" id="ARBA00022723"/>
    </source>
</evidence>
<dbReference type="EC" id="4.2.1.70" evidence="6"/>
<dbReference type="GO" id="GO:0016798">
    <property type="term" value="F:hydrolase activity, acting on glycosyl bonds"/>
    <property type="evidence" value="ECO:0007669"/>
    <property type="project" value="UniProtKB-KW"/>
</dbReference>
<protein>
    <recommendedName>
        <fullName evidence="6">Pseudouridine-5'-phosphate glycosidase</fullName>
        <shortName evidence="6">PsiMP glycosidase</shortName>
        <ecNumber evidence="6">4.2.1.70</ecNumber>
    </recommendedName>
</protein>
<sequence>MNPYVDISKEVAYALAENLPVVALESTIISHGMPYPHNLQTAEEVAAIIREHGAVPATTAIMDGKIKVGLTKEELTRLASEKEVIKASRKDIAYLAALGKTGATTVAGTMFCAGLAGIPVFVTGGIGGVHRGAESTMDISADLEELAQTNVAVICAGAKSILDLGLTLEYLETKGVPVLSYQTDQLPAFFTRSSTFPSNYQVNHPEEIAAVIDTKWSLGLDGGLVIANPIPEHSALEESYMNQMIDEALQEAGKQNITQKDVTPFLLDFIHKATQGKSLQANIALIKSNAALGAEIAAAYQKQRQTVQSI</sequence>
<dbReference type="InterPro" id="IPR007342">
    <property type="entry name" value="PsuG"/>
</dbReference>
<proteinExistence type="inferred from homology"/>
<comment type="catalytic activity">
    <reaction evidence="6">
        <text>D-ribose 5-phosphate + uracil = psi-UMP + H2O</text>
        <dbReference type="Rhea" id="RHEA:18337"/>
        <dbReference type="ChEBI" id="CHEBI:15377"/>
        <dbReference type="ChEBI" id="CHEBI:17568"/>
        <dbReference type="ChEBI" id="CHEBI:58380"/>
        <dbReference type="ChEBI" id="CHEBI:78346"/>
        <dbReference type="EC" id="4.2.1.70"/>
    </reaction>
</comment>
<evidence type="ECO:0000256" key="5">
    <source>
        <dbReference type="ARBA" id="ARBA00023295"/>
    </source>
</evidence>
<keyword evidence="5 6" id="KW-0326">Glycosidase</keyword>
<dbReference type="SUPFAM" id="SSF110581">
    <property type="entry name" value="Indigoidine synthase A-like"/>
    <property type="match status" value="1"/>
</dbReference>
<dbReference type="Pfam" id="PF04227">
    <property type="entry name" value="Indigoidine_A"/>
    <property type="match status" value="1"/>
</dbReference>
<reference evidence="7 8" key="1">
    <citation type="submission" date="2020-12" db="EMBL/GenBank/DDBJ databases">
        <title>Oil enriched cultivation method for isolating marine PHA-producing bacteria.</title>
        <authorList>
            <person name="Zheng W."/>
            <person name="Yu S."/>
            <person name="Huang Y."/>
        </authorList>
    </citation>
    <scope>NUCLEOTIDE SEQUENCE [LARGE SCALE GENOMIC DNA]</scope>
    <source>
        <strain evidence="7 8">SY-2-6</strain>
    </source>
</reference>
<gene>
    <name evidence="6" type="primary">psuG</name>
    <name evidence="7" type="ORF">JF544_18045</name>
</gene>
<comment type="subunit">
    <text evidence="6">Homotrimer.</text>
</comment>
<feature type="binding site" evidence="6">
    <location>
        <position position="138"/>
    </location>
    <ligand>
        <name>Mn(2+)</name>
        <dbReference type="ChEBI" id="CHEBI:29035"/>
    </ligand>
</feature>
<name>A0ABS3E0P8_9BACI</name>
<dbReference type="PANTHER" id="PTHR42909">
    <property type="entry name" value="ZGC:136858"/>
    <property type="match status" value="1"/>
</dbReference>
<dbReference type="Proteomes" id="UP000663970">
    <property type="component" value="Unassembled WGS sequence"/>
</dbReference>
<evidence type="ECO:0000313" key="8">
    <source>
        <dbReference type="Proteomes" id="UP000663970"/>
    </source>
</evidence>
<feature type="active site" description="Nucleophile" evidence="6">
    <location>
        <position position="159"/>
    </location>
</feature>
<feature type="active site" description="Proton donor" evidence="6">
    <location>
        <position position="25"/>
    </location>
</feature>
<evidence type="ECO:0000256" key="6">
    <source>
        <dbReference type="HAMAP-Rule" id="MF_01876"/>
    </source>
</evidence>
<keyword evidence="3 6" id="KW-0464">Manganese</keyword>
<dbReference type="Gene3D" id="3.40.1790.10">
    <property type="entry name" value="Indigoidine synthase domain"/>
    <property type="match status" value="1"/>
</dbReference>
<dbReference type="RefSeq" id="WP_206935891.1">
    <property type="nucleotide sequence ID" value="NZ_JAEKJY010000007.1"/>
</dbReference>
<comment type="similarity">
    <text evidence="6">Belongs to the pseudouridine-5'-phosphate glycosidase family.</text>
</comment>
<organism evidence="7 8">
    <name type="scientific">Halobacillus kuroshimensis</name>
    <dbReference type="NCBI Taxonomy" id="302481"/>
    <lineage>
        <taxon>Bacteria</taxon>
        <taxon>Bacillati</taxon>
        <taxon>Bacillota</taxon>
        <taxon>Bacilli</taxon>
        <taxon>Bacillales</taxon>
        <taxon>Bacillaceae</taxon>
        <taxon>Halobacillus</taxon>
    </lineage>
</organism>
<accession>A0ABS3E0P8</accession>
<evidence type="ECO:0000313" key="7">
    <source>
        <dbReference type="EMBL" id="MBN8237151.1"/>
    </source>
</evidence>
<evidence type="ECO:0000256" key="3">
    <source>
        <dbReference type="ARBA" id="ARBA00023211"/>
    </source>
</evidence>
<comment type="cofactor">
    <cofactor evidence="6">
        <name>Mn(2+)</name>
        <dbReference type="ChEBI" id="CHEBI:29035"/>
    </cofactor>
    <text evidence="6">Binds 1 Mn(2+) ion per subunit.</text>
</comment>
<feature type="binding site" evidence="6">
    <location>
        <begin position="140"/>
        <end position="142"/>
    </location>
    <ligand>
        <name>substrate</name>
    </ligand>
</feature>
<feature type="binding site" evidence="6">
    <location>
        <position position="106"/>
    </location>
    <ligand>
        <name>substrate</name>
    </ligand>
</feature>
<feature type="binding site" evidence="6">
    <location>
        <position position="86"/>
    </location>
    <ligand>
        <name>substrate</name>
    </ligand>
</feature>
<dbReference type="EMBL" id="JAEKJY010000007">
    <property type="protein sequence ID" value="MBN8237151.1"/>
    <property type="molecule type" value="Genomic_DNA"/>
</dbReference>
<keyword evidence="1 6" id="KW-0479">Metal-binding</keyword>
<comment type="caution">
    <text evidence="7">The sequence shown here is derived from an EMBL/GenBank/DDBJ whole genome shotgun (WGS) entry which is preliminary data.</text>
</comment>
<keyword evidence="4 6" id="KW-0456">Lyase</keyword>
<evidence type="ECO:0000256" key="2">
    <source>
        <dbReference type="ARBA" id="ARBA00022801"/>
    </source>
</evidence>
<keyword evidence="8" id="KW-1185">Reference proteome</keyword>